<comment type="subcellular location">
    <subcellularLocation>
        <location evidence="1">Cell membrane</location>
        <topology evidence="1">Multi-pass membrane protein</topology>
    </subcellularLocation>
</comment>
<keyword evidence="3 6" id="KW-0812">Transmembrane</keyword>
<feature type="transmembrane region" description="Helical" evidence="6">
    <location>
        <begin position="251"/>
        <end position="275"/>
    </location>
</feature>
<name>D7CU69_TRURR</name>
<organism evidence="7 8">
    <name type="scientific">Truepera radiovictrix (strain DSM 17093 / CIP 108686 / LMG 22925 / RQ-24)</name>
    <dbReference type="NCBI Taxonomy" id="649638"/>
    <lineage>
        <taxon>Bacteria</taxon>
        <taxon>Thermotogati</taxon>
        <taxon>Deinococcota</taxon>
        <taxon>Deinococci</taxon>
        <taxon>Trueperales</taxon>
        <taxon>Trueperaceae</taxon>
        <taxon>Truepera</taxon>
    </lineage>
</organism>
<dbReference type="GO" id="GO:0005886">
    <property type="term" value="C:plasma membrane"/>
    <property type="evidence" value="ECO:0007669"/>
    <property type="project" value="UniProtKB-SubCell"/>
</dbReference>
<dbReference type="KEGG" id="tra:Trad_0833"/>
<evidence type="ECO:0000256" key="5">
    <source>
        <dbReference type="ARBA" id="ARBA00023136"/>
    </source>
</evidence>
<dbReference type="Proteomes" id="UP000000379">
    <property type="component" value="Chromosome"/>
</dbReference>
<reference evidence="8" key="1">
    <citation type="submission" date="2010-05" db="EMBL/GenBank/DDBJ databases">
        <title>The complete genome of Truepera radiovictris DSM 17093.</title>
        <authorList>
            <consortium name="US DOE Joint Genome Institute (JGI-PGF)"/>
            <person name="Lucas S."/>
            <person name="Copeland A."/>
            <person name="Lapidus A."/>
            <person name="Glavina del Rio T."/>
            <person name="Dalin E."/>
            <person name="Tice H."/>
            <person name="Bruce D."/>
            <person name="Goodwin L."/>
            <person name="Pitluck S."/>
            <person name="Kyrpides N."/>
            <person name="Mavromatis K."/>
            <person name="Ovchinnikova G."/>
            <person name="Munk A.C."/>
            <person name="Detter J.C."/>
            <person name="Han C."/>
            <person name="Tapia R."/>
            <person name="Land M."/>
            <person name="Hauser L."/>
            <person name="Markowitz V."/>
            <person name="Cheng J.-F."/>
            <person name="Hugenholtz P."/>
            <person name="Woyke T."/>
            <person name="Wu D."/>
            <person name="Tindall B."/>
            <person name="Pomrenke H.G."/>
            <person name="Brambilla E."/>
            <person name="Klenk H.-P."/>
            <person name="Eisen J.A."/>
        </authorList>
    </citation>
    <scope>NUCLEOTIDE SEQUENCE [LARGE SCALE GENOMIC DNA]</scope>
    <source>
        <strain evidence="8">DSM 17093 / CIP 108686 / LMG 22925 / RQ-24</strain>
    </source>
</reference>
<dbReference type="PANTHER" id="PTHR30213:SF1">
    <property type="entry name" value="INNER MEMBRANE PROTEIN YHJD"/>
    <property type="match status" value="1"/>
</dbReference>
<dbReference type="OrthoDB" id="9797028at2"/>
<dbReference type="InterPro" id="IPR017039">
    <property type="entry name" value="Virul_fac_BrkB"/>
</dbReference>
<evidence type="ECO:0000256" key="3">
    <source>
        <dbReference type="ARBA" id="ARBA00022692"/>
    </source>
</evidence>
<accession>D7CU69</accession>
<evidence type="ECO:0000256" key="6">
    <source>
        <dbReference type="SAM" id="Phobius"/>
    </source>
</evidence>
<sequence>MDVLRIFSRAAMVWSSHNAPRLGAALAFYTVLSLAPLLFVAVGMTSVFLSQAEVQAGIIAQVSRAVGEENAAIIAVLELLFRNIFDAYARPTTGVLASLGGFAGVLFGASLVLLELRASLNTIWGIQAEVASKREGVLRFLKNRVISVLMVFGLGFSLLVLVVLNTYLSASAALLQGRVPVVMLQRLETTLSLGLIFAFFLFVFKVLPSAKVQWREVWLGALVSTLLFAFGRYLIGAYLANSALSSAYGAAGSFVLVLLFVFYSAQILFFGAALCRAQRERARVYPA</sequence>
<reference evidence="7 8" key="2">
    <citation type="journal article" date="2011" name="Stand. Genomic Sci.">
        <title>Complete genome sequence of Truepera radiovictrix type strain (RQ-24).</title>
        <authorList>
            <person name="Ivanova N."/>
            <person name="Rohde C."/>
            <person name="Munk C."/>
            <person name="Nolan M."/>
            <person name="Lucas S."/>
            <person name="Del Rio T.G."/>
            <person name="Tice H."/>
            <person name="Deshpande S."/>
            <person name="Cheng J.F."/>
            <person name="Tapia R."/>
            <person name="Han C."/>
            <person name="Goodwin L."/>
            <person name="Pitluck S."/>
            <person name="Liolios K."/>
            <person name="Mavromatis K."/>
            <person name="Mikhailova N."/>
            <person name="Pati A."/>
            <person name="Chen A."/>
            <person name="Palaniappan K."/>
            <person name="Land M."/>
            <person name="Hauser L."/>
            <person name="Chang Y.J."/>
            <person name="Jeffries C.D."/>
            <person name="Brambilla E."/>
            <person name="Rohde M."/>
            <person name="Goker M."/>
            <person name="Tindall B.J."/>
            <person name="Woyke T."/>
            <person name="Bristow J."/>
            <person name="Eisen J.A."/>
            <person name="Markowitz V."/>
            <person name="Hugenholtz P."/>
            <person name="Kyrpides N.C."/>
            <person name="Klenk H.P."/>
            <person name="Lapidus A."/>
        </authorList>
    </citation>
    <scope>NUCLEOTIDE SEQUENCE [LARGE SCALE GENOMIC DNA]</scope>
    <source>
        <strain evidence="8">DSM 17093 / CIP 108686 / LMG 22925 / RQ-24</strain>
    </source>
</reference>
<evidence type="ECO:0000256" key="2">
    <source>
        <dbReference type="ARBA" id="ARBA00022475"/>
    </source>
</evidence>
<keyword evidence="8" id="KW-1185">Reference proteome</keyword>
<dbReference type="HOGENOM" id="CLU_045539_5_1_0"/>
<feature type="transmembrane region" description="Helical" evidence="6">
    <location>
        <begin position="148"/>
        <end position="170"/>
    </location>
</feature>
<evidence type="ECO:0000256" key="4">
    <source>
        <dbReference type="ARBA" id="ARBA00022989"/>
    </source>
</evidence>
<proteinExistence type="predicted"/>
<dbReference type="RefSeq" id="WP_013177339.1">
    <property type="nucleotide sequence ID" value="NC_014221.1"/>
</dbReference>
<evidence type="ECO:0000313" key="8">
    <source>
        <dbReference type="Proteomes" id="UP000000379"/>
    </source>
</evidence>
<evidence type="ECO:0000313" key="7">
    <source>
        <dbReference type="EMBL" id="ADI13967.1"/>
    </source>
</evidence>
<dbReference type="AlphaFoldDB" id="D7CU69"/>
<feature type="transmembrane region" description="Helical" evidence="6">
    <location>
        <begin position="219"/>
        <end position="239"/>
    </location>
</feature>
<evidence type="ECO:0000256" key="1">
    <source>
        <dbReference type="ARBA" id="ARBA00004651"/>
    </source>
</evidence>
<keyword evidence="2" id="KW-1003">Cell membrane</keyword>
<feature type="transmembrane region" description="Helical" evidence="6">
    <location>
        <begin position="190"/>
        <end position="207"/>
    </location>
</feature>
<gene>
    <name evidence="7" type="ordered locus">Trad_0833</name>
</gene>
<dbReference type="STRING" id="649638.Trad_0833"/>
<dbReference type="eggNOG" id="COG1295">
    <property type="taxonomic scope" value="Bacteria"/>
</dbReference>
<protein>
    <submittedName>
        <fullName evidence="7">Ribonuclease BN</fullName>
    </submittedName>
</protein>
<feature type="transmembrane region" description="Helical" evidence="6">
    <location>
        <begin position="26"/>
        <end position="49"/>
    </location>
</feature>
<dbReference type="Pfam" id="PF03631">
    <property type="entry name" value="Virul_fac_BrkB"/>
    <property type="match status" value="1"/>
</dbReference>
<keyword evidence="4 6" id="KW-1133">Transmembrane helix</keyword>
<dbReference type="PANTHER" id="PTHR30213">
    <property type="entry name" value="INNER MEMBRANE PROTEIN YHJD"/>
    <property type="match status" value="1"/>
</dbReference>
<feature type="transmembrane region" description="Helical" evidence="6">
    <location>
        <begin position="95"/>
        <end position="114"/>
    </location>
</feature>
<dbReference type="PIRSF" id="PIRSF035875">
    <property type="entry name" value="RNase_BN"/>
    <property type="match status" value="1"/>
</dbReference>
<keyword evidence="5 6" id="KW-0472">Membrane</keyword>
<dbReference type="EMBL" id="CP002049">
    <property type="protein sequence ID" value="ADI13967.1"/>
    <property type="molecule type" value="Genomic_DNA"/>
</dbReference>